<dbReference type="Pfam" id="PF07687">
    <property type="entry name" value="M20_dimer"/>
    <property type="match status" value="1"/>
</dbReference>
<keyword evidence="5" id="KW-1185">Reference proteome</keyword>
<dbReference type="FunFam" id="3.30.70.360:FF:000001">
    <property type="entry name" value="N-acetyldiaminopimelate deacetylase"/>
    <property type="match status" value="1"/>
</dbReference>
<dbReference type="Gene3D" id="3.40.630.10">
    <property type="entry name" value="Zn peptidases"/>
    <property type="match status" value="1"/>
</dbReference>
<evidence type="ECO:0000259" key="3">
    <source>
        <dbReference type="Pfam" id="PF07687"/>
    </source>
</evidence>
<proteinExistence type="predicted"/>
<keyword evidence="2" id="KW-0464">Manganese</keyword>
<dbReference type="STRING" id="999552.METH_16365"/>
<protein>
    <submittedName>
        <fullName evidence="4">Amidohydrolase</fullName>
    </submittedName>
</protein>
<feature type="binding site" evidence="2">
    <location>
        <position position="173"/>
    </location>
    <ligand>
        <name>Mn(2+)</name>
        <dbReference type="ChEBI" id="CHEBI:29035"/>
        <label>1</label>
    </ligand>
</feature>
<accession>V9VXE3</accession>
<dbReference type="NCBIfam" id="TIGR01891">
    <property type="entry name" value="amidohydrolases"/>
    <property type="match status" value="1"/>
</dbReference>
<dbReference type="InterPro" id="IPR002933">
    <property type="entry name" value="Peptidase_M20"/>
</dbReference>
<dbReference type="KEGG" id="lmd:METH_16365"/>
<dbReference type="PATRIC" id="fig|999552.6.peg.3268"/>
<dbReference type="Gene3D" id="3.30.70.360">
    <property type="match status" value="1"/>
</dbReference>
<dbReference type="PANTHER" id="PTHR11014:SF63">
    <property type="entry name" value="METALLOPEPTIDASE, PUTATIVE (AFU_ORTHOLOGUE AFUA_6G09600)-RELATED"/>
    <property type="match status" value="1"/>
</dbReference>
<gene>
    <name evidence="4" type="ORF">METH_16365</name>
</gene>
<feature type="binding site" evidence="2">
    <location>
        <position position="378"/>
    </location>
    <ligand>
        <name>Mn(2+)</name>
        <dbReference type="ChEBI" id="CHEBI:29035"/>
        <label>2</label>
    </ligand>
</feature>
<dbReference type="InterPro" id="IPR011650">
    <property type="entry name" value="Peptidase_M20_dimer"/>
</dbReference>
<dbReference type="Proteomes" id="UP000018780">
    <property type="component" value="Chromosome"/>
</dbReference>
<sequence length="410" mass="44085">MTHTSSQERPDFDAMRDWRRHIHQNPELGFEEHLTSTYVAERLESFGLSVTRGLGGTGVVAQIAVGDPDKGPRLALRADMDALPMQEHTGLPYASRVAGKMHACGHDGHTAMLLGGADLIARRVRSGQIKGNGTVTFIFQPAEEVGGSDGGAQRMIAEGLFDKFPTDEVYGIHNGPTEEEGRMYFREGPFMCSSDKLEIVIRGASSHGATPHLAKDASLAMASTIMALHSVVSQNVPPLETAIFNVGQVSAGTVFNIIPSEARITACIRVFNPETATLVHRRIKEVVSAQAQAFGCTGEVIVDYGYPSVVNEAQTLAAAAATATRLFGTDRVVTDAARVTASEDFAFYLKHCSGSFFLIGNGDNGYRDGKPIGPCSVHSPYFDFNDNNLTVGAEFWAGLVEDKFQQGVTT</sequence>
<dbReference type="OrthoDB" id="9777385at2"/>
<reference evidence="4 5" key="1">
    <citation type="submission" date="2013-09" db="EMBL/GenBank/DDBJ databases">
        <authorList>
            <consortium name="DOE Joint Genome Institute"/>
            <person name="Klenk H.-P."/>
            <person name="Huntemann M."/>
            <person name="Han J."/>
            <person name="Chen A."/>
            <person name="Kyrpides N."/>
            <person name="Mavromatis K."/>
            <person name="Markowitz V."/>
            <person name="Palaniappan K."/>
            <person name="Ivanova N."/>
            <person name="Schaumberg A."/>
            <person name="Pati A."/>
            <person name="Liolios K."/>
            <person name="Nordberg H.P."/>
            <person name="Cantor M.N."/>
            <person name="Hua S.X."/>
            <person name="Woyke T."/>
        </authorList>
    </citation>
    <scope>NUCLEOTIDE SEQUENCE [LARGE SCALE GENOMIC DNA]</scope>
    <source>
        <strain evidence="4 5">DSM 14336</strain>
    </source>
</reference>
<name>V9VXE3_9RHOB</name>
<dbReference type="SUPFAM" id="SSF53187">
    <property type="entry name" value="Zn-dependent exopeptidases"/>
    <property type="match status" value="1"/>
</dbReference>
<dbReference type="PIRSF" id="PIRSF005962">
    <property type="entry name" value="Pept_M20D_amidohydro"/>
    <property type="match status" value="1"/>
</dbReference>
<comment type="cofactor">
    <cofactor evidence="2">
        <name>Mn(2+)</name>
        <dbReference type="ChEBI" id="CHEBI:29035"/>
    </cofactor>
    <text evidence="2">The Mn(2+) ion enhances activity.</text>
</comment>
<dbReference type="InterPro" id="IPR017439">
    <property type="entry name" value="Amidohydrolase"/>
</dbReference>
<dbReference type="PANTHER" id="PTHR11014">
    <property type="entry name" value="PEPTIDASE M20 FAMILY MEMBER"/>
    <property type="match status" value="1"/>
</dbReference>
<dbReference type="Pfam" id="PF01546">
    <property type="entry name" value="Peptidase_M20"/>
    <property type="match status" value="1"/>
</dbReference>
<dbReference type="GO" id="GO:0019877">
    <property type="term" value="P:diaminopimelate biosynthetic process"/>
    <property type="evidence" value="ECO:0007669"/>
    <property type="project" value="UniProtKB-ARBA"/>
</dbReference>
<feature type="binding site" evidence="2">
    <location>
        <position position="144"/>
    </location>
    <ligand>
        <name>Mn(2+)</name>
        <dbReference type="ChEBI" id="CHEBI:29035"/>
        <label>2</label>
    </ligand>
</feature>
<feature type="binding site" evidence="2">
    <location>
        <position position="106"/>
    </location>
    <ligand>
        <name>Mn(2+)</name>
        <dbReference type="ChEBI" id="CHEBI:29035"/>
        <label>2</label>
    </ligand>
</feature>
<evidence type="ECO:0000313" key="4">
    <source>
        <dbReference type="EMBL" id="AHD02045.1"/>
    </source>
</evidence>
<keyword evidence="2" id="KW-0479">Metal-binding</keyword>
<dbReference type="HOGENOM" id="CLU_023257_1_1_5"/>
<organism evidence="4 5">
    <name type="scientific">Leisingera methylohalidivorans DSM 14336</name>
    <dbReference type="NCBI Taxonomy" id="999552"/>
    <lineage>
        <taxon>Bacteria</taxon>
        <taxon>Pseudomonadati</taxon>
        <taxon>Pseudomonadota</taxon>
        <taxon>Alphaproteobacteria</taxon>
        <taxon>Rhodobacterales</taxon>
        <taxon>Roseobacteraceae</taxon>
        <taxon>Leisingera</taxon>
    </lineage>
</organism>
<feature type="domain" description="Peptidase M20 dimerisation" evidence="3">
    <location>
        <begin position="197"/>
        <end position="291"/>
    </location>
</feature>
<dbReference type="AlphaFoldDB" id="V9VXE3"/>
<dbReference type="InterPro" id="IPR036264">
    <property type="entry name" value="Bact_exopeptidase_dim_dom"/>
</dbReference>
<dbReference type="GO" id="GO:0046872">
    <property type="term" value="F:metal ion binding"/>
    <property type="evidence" value="ECO:0007669"/>
    <property type="project" value="UniProtKB-KW"/>
</dbReference>
<keyword evidence="1 4" id="KW-0378">Hydrolase</keyword>
<dbReference type="RefSeq" id="WP_024091461.1">
    <property type="nucleotide sequence ID" value="NC_023135.1"/>
</dbReference>
<dbReference type="EMBL" id="CP006773">
    <property type="protein sequence ID" value="AHD02045.1"/>
    <property type="molecule type" value="Genomic_DNA"/>
</dbReference>
<evidence type="ECO:0000256" key="2">
    <source>
        <dbReference type="PIRSR" id="PIRSR005962-1"/>
    </source>
</evidence>
<evidence type="ECO:0000256" key="1">
    <source>
        <dbReference type="ARBA" id="ARBA00022801"/>
    </source>
</evidence>
<evidence type="ECO:0000313" key="5">
    <source>
        <dbReference type="Proteomes" id="UP000018780"/>
    </source>
</evidence>
<dbReference type="SUPFAM" id="SSF55031">
    <property type="entry name" value="Bacterial exopeptidase dimerisation domain"/>
    <property type="match status" value="1"/>
</dbReference>
<dbReference type="GO" id="GO:0050118">
    <property type="term" value="F:N-acetyldiaminopimelate deacetylase activity"/>
    <property type="evidence" value="ECO:0007669"/>
    <property type="project" value="UniProtKB-ARBA"/>
</dbReference>
<feature type="binding site" evidence="2">
    <location>
        <position position="104"/>
    </location>
    <ligand>
        <name>Mn(2+)</name>
        <dbReference type="ChEBI" id="CHEBI:29035"/>
        <label>2</label>
    </ligand>
</feature>